<dbReference type="AlphaFoldDB" id="A0A139I3E8"/>
<keyword evidence="3" id="KW-1185">Reference proteome</keyword>
<evidence type="ECO:0000313" key="2">
    <source>
        <dbReference type="EMBL" id="KXT09253.1"/>
    </source>
</evidence>
<reference evidence="2 3" key="1">
    <citation type="submission" date="2015-07" db="EMBL/GenBank/DDBJ databases">
        <title>Comparative genomics of the Sigatoka disease complex on banana suggests a link between parallel evolutionary changes in Pseudocercospora fijiensis and Pseudocercospora eumusae and increased virulence on the banana host.</title>
        <authorList>
            <person name="Chang T.-C."/>
            <person name="Salvucci A."/>
            <person name="Crous P.W."/>
            <person name="Stergiopoulos I."/>
        </authorList>
    </citation>
    <scope>NUCLEOTIDE SEQUENCE [LARGE SCALE GENOMIC DNA]</scope>
    <source>
        <strain evidence="2 3">CBS 116634</strain>
    </source>
</reference>
<accession>A0A139I3E8</accession>
<protein>
    <submittedName>
        <fullName evidence="2">Uncharacterized protein</fullName>
    </submittedName>
</protein>
<name>A0A139I3E8_9PEZI</name>
<keyword evidence="1" id="KW-0732">Signal</keyword>
<proteinExistence type="predicted"/>
<gene>
    <name evidence="2" type="ORF">AC579_3430</name>
</gene>
<organism evidence="2 3">
    <name type="scientific">Pseudocercospora musae</name>
    <dbReference type="NCBI Taxonomy" id="113226"/>
    <lineage>
        <taxon>Eukaryota</taxon>
        <taxon>Fungi</taxon>
        <taxon>Dikarya</taxon>
        <taxon>Ascomycota</taxon>
        <taxon>Pezizomycotina</taxon>
        <taxon>Dothideomycetes</taxon>
        <taxon>Dothideomycetidae</taxon>
        <taxon>Mycosphaerellales</taxon>
        <taxon>Mycosphaerellaceae</taxon>
        <taxon>Pseudocercospora</taxon>
    </lineage>
</organism>
<sequence length="83" mass="9336">MGSLGLFILFLIVPRCIRHKTGYQPPKTPADARYPALAFRLKTLHDGLRRAFQSVAARNGMRQTMPIHRVQAGEIAHGSEWIP</sequence>
<feature type="signal peptide" evidence="1">
    <location>
        <begin position="1"/>
        <end position="18"/>
    </location>
</feature>
<dbReference type="EMBL" id="LFZO01000359">
    <property type="protein sequence ID" value="KXT09253.1"/>
    <property type="molecule type" value="Genomic_DNA"/>
</dbReference>
<comment type="caution">
    <text evidence="2">The sequence shown here is derived from an EMBL/GenBank/DDBJ whole genome shotgun (WGS) entry which is preliminary data.</text>
</comment>
<evidence type="ECO:0000313" key="3">
    <source>
        <dbReference type="Proteomes" id="UP000073492"/>
    </source>
</evidence>
<evidence type="ECO:0000256" key="1">
    <source>
        <dbReference type="SAM" id="SignalP"/>
    </source>
</evidence>
<feature type="chain" id="PRO_5007297114" evidence="1">
    <location>
        <begin position="19"/>
        <end position="83"/>
    </location>
</feature>
<dbReference type="Proteomes" id="UP000073492">
    <property type="component" value="Unassembled WGS sequence"/>
</dbReference>